<reference evidence="3" key="1">
    <citation type="journal article" date="2019" name="Int. J. Syst. Evol. Microbiol.">
        <title>The Global Catalogue of Microorganisms (GCM) 10K type strain sequencing project: providing services to taxonomists for standard genome sequencing and annotation.</title>
        <authorList>
            <consortium name="The Broad Institute Genomics Platform"/>
            <consortium name="The Broad Institute Genome Sequencing Center for Infectious Disease"/>
            <person name="Wu L."/>
            <person name="Ma J."/>
        </authorList>
    </citation>
    <scope>NUCLEOTIDE SEQUENCE [LARGE SCALE GENOMIC DNA]</scope>
    <source>
        <strain evidence="3">TBRC 5832</strain>
    </source>
</reference>
<dbReference type="EMBL" id="JBHSBL010000017">
    <property type="protein sequence ID" value="MFC4067371.1"/>
    <property type="molecule type" value="Genomic_DNA"/>
</dbReference>
<feature type="compositionally biased region" description="Basic residues" evidence="1">
    <location>
        <begin position="65"/>
        <end position="79"/>
    </location>
</feature>
<sequence length="79" mass="8662">MTVGERAMQKAKAEARGAPGKGARKAKRREGRPERATARKAKRREGRPERATARKARAKEGAVKARGRGVRGRARTATR</sequence>
<keyword evidence="3" id="KW-1185">Reference proteome</keyword>
<organism evidence="2 3">
    <name type="scientific">Actinoplanes subglobosus</name>
    <dbReference type="NCBI Taxonomy" id="1547892"/>
    <lineage>
        <taxon>Bacteria</taxon>
        <taxon>Bacillati</taxon>
        <taxon>Actinomycetota</taxon>
        <taxon>Actinomycetes</taxon>
        <taxon>Micromonosporales</taxon>
        <taxon>Micromonosporaceae</taxon>
        <taxon>Actinoplanes</taxon>
    </lineage>
</organism>
<gene>
    <name evidence="2" type="ORF">ACFO0C_20750</name>
</gene>
<feature type="compositionally biased region" description="Basic and acidic residues" evidence="1">
    <location>
        <begin position="46"/>
        <end position="63"/>
    </location>
</feature>
<dbReference type="Proteomes" id="UP001595867">
    <property type="component" value="Unassembled WGS sequence"/>
</dbReference>
<evidence type="ECO:0000313" key="3">
    <source>
        <dbReference type="Proteomes" id="UP001595867"/>
    </source>
</evidence>
<dbReference type="RefSeq" id="WP_378068532.1">
    <property type="nucleotide sequence ID" value="NZ_JBHSBL010000017.1"/>
</dbReference>
<comment type="caution">
    <text evidence="2">The sequence shown here is derived from an EMBL/GenBank/DDBJ whole genome shotgun (WGS) entry which is preliminary data.</text>
</comment>
<accession>A0ABV8ITN3</accession>
<feature type="region of interest" description="Disordered" evidence="1">
    <location>
        <begin position="1"/>
        <end position="79"/>
    </location>
</feature>
<evidence type="ECO:0000256" key="1">
    <source>
        <dbReference type="SAM" id="MobiDB-lite"/>
    </source>
</evidence>
<evidence type="ECO:0000313" key="2">
    <source>
        <dbReference type="EMBL" id="MFC4067371.1"/>
    </source>
</evidence>
<protein>
    <submittedName>
        <fullName evidence="2">Uncharacterized protein</fullName>
    </submittedName>
</protein>
<proteinExistence type="predicted"/>
<name>A0ABV8ITN3_9ACTN</name>